<protein>
    <submittedName>
        <fullName evidence="1">Uncharacterized protein</fullName>
    </submittedName>
</protein>
<evidence type="ECO:0000313" key="1">
    <source>
        <dbReference type="EMBL" id="KWZ59777.1"/>
    </source>
</evidence>
<dbReference type="RefSeq" id="WP_042583193.1">
    <property type="nucleotide sequence ID" value="NZ_CM003771.1"/>
</dbReference>
<comment type="caution">
    <text evidence="1">The sequence shown here is derived from an EMBL/GenBank/DDBJ whole genome shotgun (WGS) entry which is preliminary data.</text>
</comment>
<dbReference type="Proteomes" id="UP000070119">
    <property type="component" value="Chromosome 1"/>
</dbReference>
<sequence length="154" mass="16878">MTGMNDLTSPLGHYFGEPEIAEFLSDLGIADVPKLKRGDSTAIVANEALGVEVTFRDSDALDVKTREYPEGALVLSNVRFYGIKTGEFAPYVGDLPLGVLFGSAKQTLIDRLGVPARDNLALRQVRWDFDAYCVFAKFDEKDGMVIFSVQLPIA</sequence>
<organism evidence="1 2">
    <name type="scientific">Burkholderia ubonensis</name>
    <dbReference type="NCBI Taxonomy" id="101571"/>
    <lineage>
        <taxon>Bacteria</taxon>
        <taxon>Pseudomonadati</taxon>
        <taxon>Pseudomonadota</taxon>
        <taxon>Betaproteobacteria</taxon>
        <taxon>Burkholderiales</taxon>
        <taxon>Burkholderiaceae</taxon>
        <taxon>Burkholderia</taxon>
        <taxon>Burkholderia cepacia complex</taxon>
    </lineage>
</organism>
<evidence type="ECO:0000313" key="2">
    <source>
        <dbReference type="Proteomes" id="UP000070119"/>
    </source>
</evidence>
<gene>
    <name evidence="1" type="ORF">WK57_03760</name>
</gene>
<dbReference type="EMBL" id="LNJU01000001">
    <property type="protein sequence ID" value="KWZ59777.1"/>
    <property type="molecule type" value="Genomic_DNA"/>
</dbReference>
<proteinExistence type="predicted"/>
<reference evidence="1 2" key="1">
    <citation type="submission" date="2015-11" db="EMBL/GenBank/DDBJ databases">
        <authorList>
            <person name="Sahl J."/>
            <person name="Wagner D."/>
            <person name="Keim P."/>
        </authorList>
    </citation>
    <scope>NUCLEOTIDE SEQUENCE [LARGE SCALE GENOMIC DNA]</scope>
    <source>
        <strain evidence="1 2">MSMB1157</strain>
    </source>
</reference>
<dbReference type="AlphaFoldDB" id="A0A106TJI6"/>
<name>A0A106TJI6_9BURK</name>
<accession>A0A106TJI6</accession>